<reference evidence="3 4" key="1">
    <citation type="journal article" date="2015" name="Proc. Natl. Acad. Sci. U.S.A.">
        <title>The resurrection genome of Boea hygrometrica: A blueprint for survival of dehydration.</title>
        <authorList>
            <person name="Xiao L."/>
            <person name="Yang G."/>
            <person name="Zhang L."/>
            <person name="Yang X."/>
            <person name="Zhao S."/>
            <person name="Ji Z."/>
            <person name="Zhou Q."/>
            <person name="Hu M."/>
            <person name="Wang Y."/>
            <person name="Chen M."/>
            <person name="Xu Y."/>
            <person name="Jin H."/>
            <person name="Xiao X."/>
            <person name="Hu G."/>
            <person name="Bao F."/>
            <person name="Hu Y."/>
            <person name="Wan P."/>
            <person name="Li L."/>
            <person name="Deng X."/>
            <person name="Kuang T."/>
            <person name="Xiang C."/>
            <person name="Zhu J.K."/>
            <person name="Oliver M.J."/>
            <person name="He Y."/>
        </authorList>
    </citation>
    <scope>NUCLEOTIDE SEQUENCE [LARGE SCALE GENOMIC DNA]</scope>
    <source>
        <strain evidence="4">cv. XS01</strain>
    </source>
</reference>
<proteinExistence type="predicted"/>
<evidence type="ECO:0000256" key="1">
    <source>
        <dbReference type="SAM" id="MobiDB-lite"/>
    </source>
</evidence>
<feature type="region of interest" description="Disordered" evidence="1">
    <location>
        <begin position="272"/>
        <end position="306"/>
    </location>
</feature>
<feature type="signal peptide" evidence="2">
    <location>
        <begin position="1"/>
        <end position="28"/>
    </location>
</feature>
<dbReference type="Proteomes" id="UP000250235">
    <property type="component" value="Unassembled WGS sequence"/>
</dbReference>
<accession>A0A2Z7AY47</accession>
<protein>
    <submittedName>
        <fullName evidence="3">Uncharacterized protein</fullName>
    </submittedName>
</protein>
<feature type="chain" id="PRO_5016256952" evidence="2">
    <location>
        <begin position="29"/>
        <end position="306"/>
    </location>
</feature>
<keyword evidence="2" id="KW-0732">Signal</keyword>
<evidence type="ECO:0000313" key="3">
    <source>
        <dbReference type="EMBL" id="KZV26383.1"/>
    </source>
</evidence>
<feature type="compositionally biased region" description="Low complexity" evidence="1">
    <location>
        <begin position="217"/>
        <end position="226"/>
    </location>
</feature>
<sequence length="306" mass="33947">MIRYGPVWVKSSSLSALLCSLSVYISLSANQKDWDPDGPHYLHLKWKTIQKSVNHLDLKGMNQLEPPARLPDLVHFEHVAHHPEPEAPPLEPIARSLEPDALENSWLRSLLQSQQYDQSPQPAISVDLFAHPIPGSLGKEYSNRELAPKVMRALPREWDVKTMAMRESKDLNQLELHDLFANLKAYELELETRAEAAAGGVATNVQPDDAQPDDAQPDVARADAAQSDVCQEGSAYHSVPRPSSGQPVASTSHQLEADAQANNFQHQMASVEPVIANQSATQGEQRTNPIGLDLRWNKNHPPEQKS</sequence>
<name>A0A2Z7AY47_9LAMI</name>
<dbReference type="EMBL" id="KV011264">
    <property type="protein sequence ID" value="KZV26383.1"/>
    <property type="molecule type" value="Genomic_DNA"/>
</dbReference>
<dbReference type="AlphaFoldDB" id="A0A2Z7AY47"/>
<organism evidence="3 4">
    <name type="scientific">Dorcoceras hygrometricum</name>
    <dbReference type="NCBI Taxonomy" id="472368"/>
    <lineage>
        <taxon>Eukaryota</taxon>
        <taxon>Viridiplantae</taxon>
        <taxon>Streptophyta</taxon>
        <taxon>Embryophyta</taxon>
        <taxon>Tracheophyta</taxon>
        <taxon>Spermatophyta</taxon>
        <taxon>Magnoliopsida</taxon>
        <taxon>eudicotyledons</taxon>
        <taxon>Gunneridae</taxon>
        <taxon>Pentapetalae</taxon>
        <taxon>asterids</taxon>
        <taxon>lamiids</taxon>
        <taxon>Lamiales</taxon>
        <taxon>Gesneriaceae</taxon>
        <taxon>Didymocarpoideae</taxon>
        <taxon>Trichosporeae</taxon>
        <taxon>Loxocarpinae</taxon>
        <taxon>Dorcoceras</taxon>
    </lineage>
</organism>
<feature type="region of interest" description="Disordered" evidence="1">
    <location>
        <begin position="202"/>
        <end position="253"/>
    </location>
</feature>
<gene>
    <name evidence="3" type="ORF">F511_37437</name>
</gene>
<keyword evidence="4" id="KW-1185">Reference proteome</keyword>
<feature type="compositionally biased region" description="Polar residues" evidence="1">
    <location>
        <begin position="276"/>
        <end position="288"/>
    </location>
</feature>
<dbReference type="OrthoDB" id="780295at2759"/>
<feature type="compositionally biased region" description="Polar residues" evidence="1">
    <location>
        <begin position="241"/>
        <end position="253"/>
    </location>
</feature>
<evidence type="ECO:0000313" key="4">
    <source>
        <dbReference type="Proteomes" id="UP000250235"/>
    </source>
</evidence>
<evidence type="ECO:0000256" key="2">
    <source>
        <dbReference type="SAM" id="SignalP"/>
    </source>
</evidence>